<proteinExistence type="predicted"/>
<evidence type="ECO:0000313" key="4">
    <source>
        <dbReference type="Proteomes" id="UP000016933"/>
    </source>
</evidence>
<reference evidence="3 4" key="2">
    <citation type="journal article" date="2012" name="PLoS Pathog.">
        <title>Diverse lifestyles and strategies of plant pathogenesis encoded in the genomes of eighteen Dothideomycetes fungi.</title>
        <authorList>
            <person name="Ohm R.A."/>
            <person name="Feau N."/>
            <person name="Henrissat B."/>
            <person name="Schoch C.L."/>
            <person name="Horwitz B.A."/>
            <person name="Barry K.W."/>
            <person name="Condon B.J."/>
            <person name="Copeland A.C."/>
            <person name="Dhillon B."/>
            <person name="Glaser F."/>
            <person name="Hesse C.N."/>
            <person name="Kosti I."/>
            <person name="LaButti K."/>
            <person name="Lindquist E.A."/>
            <person name="Lucas S."/>
            <person name="Salamov A.A."/>
            <person name="Bradshaw R.E."/>
            <person name="Ciuffetti L."/>
            <person name="Hamelin R.C."/>
            <person name="Kema G.H.J."/>
            <person name="Lawrence C."/>
            <person name="Scott J.A."/>
            <person name="Spatafora J.W."/>
            <person name="Turgeon B.G."/>
            <person name="de Wit P.J.G.M."/>
            <person name="Zhong S."/>
            <person name="Goodwin S.B."/>
            <person name="Grigoriev I.V."/>
        </authorList>
    </citation>
    <scope>NUCLEOTIDE SEQUENCE [LARGE SCALE GENOMIC DNA]</scope>
    <source>
        <strain evidence="4">NZE10 / CBS 128990</strain>
    </source>
</reference>
<dbReference type="PANTHER" id="PTHR38790:SF4">
    <property type="entry name" value="2EXR DOMAIN-CONTAINING PROTEIN"/>
    <property type="match status" value="1"/>
</dbReference>
<keyword evidence="4" id="KW-1185">Reference proteome</keyword>
<protein>
    <recommendedName>
        <fullName evidence="2">DUF7730 domain-containing protein</fullName>
    </recommendedName>
</protein>
<dbReference type="HOGENOM" id="CLU_636196_0_0_1"/>
<feature type="domain" description="DUF7730" evidence="2">
    <location>
        <begin position="47"/>
        <end position="80"/>
    </location>
</feature>
<dbReference type="AlphaFoldDB" id="N1PFU4"/>
<dbReference type="Pfam" id="PF24864">
    <property type="entry name" value="DUF7730"/>
    <property type="match status" value="1"/>
</dbReference>
<sequence length="431" mass="49498">MPWRTRVWDDRFDAATKEEFRLAAARHKDRRRALGAAKCIDTESYIQQDQSKLLSLPPEIRNVIYEYVFGHGTIHLTQRKCLATDNISLYWSGPFTRVIGMDDNGNPKHEPYVQYQKSTYSTCRYPDEWSTSYSLSRSLLAETNTPTNAILDIGVGGYGPSRRKLRAYADRHTRCTIPSFEMHEQKYLPICTTQDMGYHYEDICSRCNLPEEREGLTKTHGPPHIGLKRIHADSGLRVDLLQACRQIYHEASLLPYSLYEFDVSTPRRGLEFVKQLTTRQRRAIERVHVQSDCEASEHFKMVIRAFPNLQILHQSRHARSYEARAKQYNRGWSGFLSSHDLKHVKVITGYDGDKEGNIDRRTERAKYSQAYERFLRSRSLEEGIAVASQYKEAGGELRLEVPVTESTNDAGQPPGDLIDGLSPESSEAEMP</sequence>
<dbReference type="EMBL" id="KB446544">
    <property type="protein sequence ID" value="EME40161.1"/>
    <property type="molecule type" value="Genomic_DNA"/>
</dbReference>
<reference evidence="4" key="1">
    <citation type="journal article" date="2012" name="PLoS Genet.">
        <title>The genomes of the fungal plant pathogens Cladosporium fulvum and Dothistroma septosporum reveal adaptation to different hosts and lifestyles but also signatures of common ancestry.</title>
        <authorList>
            <person name="de Wit P.J.G.M."/>
            <person name="van der Burgt A."/>
            <person name="Oekmen B."/>
            <person name="Stergiopoulos I."/>
            <person name="Abd-Elsalam K.A."/>
            <person name="Aerts A.L."/>
            <person name="Bahkali A.H."/>
            <person name="Beenen H.G."/>
            <person name="Chettri P."/>
            <person name="Cox M.P."/>
            <person name="Datema E."/>
            <person name="de Vries R.P."/>
            <person name="Dhillon B."/>
            <person name="Ganley A.R."/>
            <person name="Griffiths S.A."/>
            <person name="Guo Y."/>
            <person name="Hamelin R.C."/>
            <person name="Henrissat B."/>
            <person name="Kabir M.S."/>
            <person name="Jashni M.K."/>
            <person name="Kema G."/>
            <person name="Klaubauf S."/>
            <person name="Lapidus A."/>
            <person name="Levasseur A."/>
            <person name="Lindquist E."/>
            <person name="Mehrabi R."/>
            <person name="Ohm R.A."/>
            <person name="Owen T.J."/>
            <person name="Salamov A."/>
            <person name="Schwelm A."/>
            <person name="Schijlen E."/>
            <person name="Sun H."/>
            <person name="van den Burg H.A."/>
            <person name="van Ham R.C.H.J."/>
            <person name="Zhang S."/>
            <person name="Goodwin S.B."/>
            <person name="Grigoriev I.V."/>
            <person name="Collemare J."/>
            <person name="Bradshaw R.E."/>
        </authorList>
    </citation>
    <scope>NUCLEOTIDE SEQUENCE [LARGE SCALE GENOMIC DNA]</scope>
    <source>
        <strain evidence="4">NZE10 / CBS 128990</strain>
    </source>
</reference>
<gene>
    <name evidence="3" type="ORF">DOTSEDRAFT_28067</name>
</gene>
<name>N1PFU4_DOTSN</name>
<evidence type="ECO:0000256" key="1">
    <source>
        <dbReference type="SAM" id="MobiDB-lite"/>
    </source>
</evidence>
<dbReference type="OMA" id="RIHINDM"/>
<feature type="region of interest" description="Disordered" evidence="1">
    <location>
        <begin position="396"/>
        <end position="431"/>
    </location>
</feature>
<dbReference type="PANTHER" id="PTHR38790">
    <property type="entry name" value="2EXR DOMAIN-CONTAINING PROTEIN-RELATED"/>
    <property type="match status" value="1"/>
</dbReference>
<evidence type="ECO:0000259" key="2">
    <source>
        <dbReference type="Pfam" id="PF24864"/>
    </source>
</evidence>
<organism evidence="3 4">
    <name type="scientific">Dothistroma septosporum (strain NZE10 / CBS 128990)</name>
    <name type="common">Red band needle blight fungus</name>
    <name type="synonym">Mycosphaerella pini</name>
    <dbReference type="NCBI Taxonomy" id="675120"/>
    <lineage>
        <taxon>Eukaryota</taxon>
        <taxon>Fungi</taxon>
        <taxon>Dikarya</taxon>
        <taxon>Ascomycota</taxon>
        <taxon>Pezizomycotina</taxon>
        <taxon>Dothideomycetes</taxon>
        <taxon>Dothideomycetidae</taxon>
        <taxon>Mycosphaerellales</taxon>
        <taxon>Mycosphaerellaceae</taxon>
        <taxon>Dothistroma</taxon>
    </lineage>
</organism>
<evidence type="ECO:0000313" key="3">
    <source>
        <dbReference type="EMBL" id="EME40161.1"/>
    </source>
</evidence>
<dbReference type="Proteomes" id="UP000016933">
    <property type="component" value="Unassembled WGS sequence"/>
</dbReference>
<dbReference type="InterPro" id="IPR056632">
    <property type="entry name" value="DUF7730"/>
</dbReference>
<dbReference type="OrthoDB" id="3650934at2759"/>
<accession>N1PFU4</accession>
<dbReference type="eggNOG" id="ENOG502R0SM">
    <property type="taxonomic scope" value="Eukaryota"/>
</dbReference>